<evidence type="ECO:0000256" key="1">
    <source>
        <dbReference type="SAM" id="MobiDB-lite"/>
    </source>
</evidence>
<proteinExistence type="predicted"/>
<sequence>MGSGIDSTLSKFVNNTKLCGEVDTLGESMPSRGTWTGLRGGPLNKAKCKVLHIGWGNPKLNVRLGGEWIENSPEEKDFRVLVDQKLSISQQCVLAVQKANCILVCTKRSVASRSRDMILPLCETPRGVQHPALGSPTSEGHGSVGAGPEEGHKDDQRAEAPLLRGQAERVGVVQPVEEKAPGRPYGSIPVPKGGLQERWRGTIHQGL</sequence>
<dbReference type="Proteomes" id="UP000233556">
    <property type="component" value="Unassembled WGS sequence"/>
</dbReference>
<name>A0A2I0UKM0_LIMLA</name>
<dbReference type="EMBL" id="KZ505704">
    <property type="protein sequence ID" value="PKU46594.1"/>
    <property type="molecule type" value="Genomic_DNA"/>
</dbReference>
<accession>A0A2I0UKM0</accession>
<evidence type="ECO:0000313" key="3">
    <source>
        <dbReference type="Proteomes" id="UP000233556"/>
    </source>
</evidence>
<protein>
    <recommendedName>
        <fullName evidence="4">Rna-directed dna polymerase from mobile element jockey-like</fullName>
    </recommendedName>
</protein>
<dbReference type="AlphaFoldDB" id="A0A2I0UKM0"/>
<evidence type="ECO:0000313" key="2">
    <source>
        <dbReference type="EMBL" id="PKU46594.1"/>
    </source>
</evidence>
<dbReference type="PANTHER" id="PTHR33332">
    <property type="entry name" value="REVERSE TRANSCRIPTASE DOMAIN-CONTAINING PROTEIN"/>
    <property type="match status" value="1"/>
</dbReference>
<reference evidence="3" key="1">
    <citation type="submission" date="2017-11" db="EMBL/GenBank/DDBJ databases">
        <authorList>
            <person name="Lima N.C."/>
            <person name="Parody-Merino A.M."/>
            <person name="Battley P.F."/>
            <person name="Fidler A.E."/>
            <person name="Prosdocimi F."/>
        </authorList>
    </citation>
    <scope>NUCLEOTIDE SEQUENCE [LARGE SCALE GENOMIC DNA]</scope>
</reference>
<reference evidence="3" key="2">
    <citation type="submission" date="2017-12" db="EMBL/GenBank/DDBJ databases">
        <title>Genome sequence of the Bar-tailed Godwit (Limosa lapponica baueri).</title>
        <authorList>
            <person name="Lima N.C.B."/>
            <person name="Parody-Merino A.M."/>
            <person name="Battley P.F."/>
            <person name="Fidler A.E."/>
            <person name="Prosdocimi F."/>
        </authorList>
    </citation>
    <scope>NUCLEOTIDE SEQUENCE [LARGE SCALE GENOMIC DNA]</scope>
</reference>
<organism evidence="2 3">
    <name type="scientific">Limosa lapponica baueri</name>
    <dbReference type="NCBI Taxonomy" id="1758121"/>
    <lineage>
        <taxon>Eukaryota</taxon>
        <taxon>Metazoa</taxon>
        <taxon>Chordata</taxon>
        <taxon>Craniata</taxon>
        <taxon>Vertebrata</taxon>
        <taxon>Euteleostomi</taxon>
        <taxon>Archelosauria</taxon>
        <taxon>Archosauria</taxon>
        <taxon>Dinosauria</taxon>
        <taxon>Saurischia</taxon>
        <taxon>Theropoda</taxon>
        <taxon>Coelurosauria</taxon>
        <taxon>Aves</taxon>
        <taxon>Neognathae</taxon>
        <taxon>Neoaves</taxon>
        <taxon>Charadriiformes</taxon>
        <taxon>Scolopacidae</taxon>
        <taxon>Limosa</taxon>
    </lineage>
</organism>
<feature type="region of interest" description="Disordered" evidence="1">
    <location>
        <begin position="126"/>
        <end position="207"/>
    </location>
</feature>
<evidence type="ECO:0008006" key="4">
    <source>
        <dbReference type="Google" id="ProtNLM"/>
    </source>
</evidence>
<keyword evidence="3" id="KW-1185">Reference proteome</keyword>
<dbReference type="OrthoDB" id="410381at2759"/>
<feature type="compositionally biased region" description="Basic and acidic residues" evidence="1">
    <location>
        <begin position="149"/>
        <end position="158"/>
    </location>
</feature>
<gene>
    <name evidence="2" type="ORF">llap_3085</name>
</gene>